<organism evidence="3 4">
    <name type="scientific">Frateuria aurantia (strain ATCC 33424 / DSM 6220 / KCTC 2777 / LMG 1558 / NBRC 3245 / NCIMB 13370)</name>
    <name type="common">Acetobacter aurantius</name>
    <dbReference type="NCBI Taxonomy" id="767434"/>
    <lineage>
        <taxon>Bacteria</taxon>
        <taxon>Pseudomonadati</taxon>
        <taxon>Pseudomonadota</taxon>
        <taxon>Gammaproteobacteria</taxon>
        <taxon>Lysobacterales</taxon>
        <taxon>Rhodanobacteraceae</taxon>
        <taxon>Frateuria</taxon>
    </lineage>
</organism>
<dbReference type="InterPro" id="IPR057840">
    <property type="entry name" value="FimV_N"/>
</dbReference>
<protein>
    <submittedName>
        <fullName evidence="3">FimV N-terminal domain protein</fullName>
    </submittedName>
</protein>
<feature type="compositionally biased region" description="Low complexity" evidence="1">
    <location>
        <begin position="526"/>
        <end position="547"/>
    </location>
</feature>
<dbReference type="InterPro" id="IPR018392">
    <property type="entry name" value="LysM"/>
</dbReference>
<dbReference type="AlphaFoldDB" id="H8L1M2"/>
<gene>
    <name evidence="3" type="ordered locus">Fraau_0913</name>
</gene>
<dbReference type="Proteomes" id="UP000005234">
    <property type="component" value="Chromosome"/>
</dbReference>
<dbReference type="RefSeq" id="WP_014402388.1">
    <property type="nucleotide sequence ID" value="NC_017033.1"/>
</dbReference>
<feature type="region of interest" description="Disordered" evidence="1">
    <location>
        <begin position="526"/>
        <end position="578"/>
    </location>
</feature>
<dbReference type="InterPro" id="IPR020012">
    <property type="entry name" value="LysM_FimV"/>
</dbReference>
<name>H8L1M2_FRAAD</name>
<dbReference type="InterPro" id="IPR020011">
    <property type="entry name" value="FimV_C"/>
</dbReference>
<dbReference type="KEGG" id="fau:Fraau_0913"/>
<feature type="region of interest" description="Disordered" evidence="1">
    <location>
        <begin position="333"/>
        <end position="357"/>
    </location>
</feature>
<dbReference type="CDD" id="cd00118">
    <property type="entry name" value="LysM"/>
    <property type="match status" value="1"/>
</dbReference>
<sequence>MNRVVMGSVLIGLATMYMPVSAMEFGQVRIHSGLGQPLQAEVPLRLRQPGELDGVQIGLASAAEFSHAGLDAGLASLPLQFSLRDVGGGRQVLQISSPQPLARPDLEVLLALQGPHGRRLQELPIVLTPAARPILQAAAAKASGATSDPRPQHTLVQAGQTLSAIAQAHRPSGISLDQMMLAYQQANPQAFYAGNISALKAGAILRVPTRAEAEAVSRAAAFQAVHQQNLDWHAGRPGRPSQLANAAAPAPVASPRPPAAGDRLALLAGKGQPSAVQRGSLAQEALRTSQQQAAELASRIHDLQVMQQERDRLISLKSQQIAQLQQQLQAAQVASPASHAAPPSEASSRPAAAGSSHDPRWVWGGLAAAVLAALAWLAASRRRGPDPVAAAAVVPPTVAAAEPPIPVAPAADTEHELARVNQRLQQEPGNIGLHFELASLYYARHDVAHFVATAENMRAQLVRPDDVDWLEVQAMGRDLLPAHPLFASAAPKPAPAPAPAAVAASYAAIQSTPAVEAEPAVAAMASGSAVEPDQEPAVRPEPAVEPVFTPPPVKAEVAAPTPTPSAADPAPADRGADPVDTKLDLARAYLDMQEPASARAMLEEVLAEGSQMQQDVARQLLDGLTRT</sequence>
<evidence type="ECO:0000313" key="3">
    <source>
        <dbReference type="EMBL" id="AFC85382.1"/>
    </source>
</evidence>
<dbReference type="Gene3D" id="1.20.58.2200">
    <property type="match status" value="1"/>
</dbReference>
<accession>H8L1M2</accession>
<dbReference type="NCBIfam" id="TIGR03504">
    <property type="entry name" value="FimV_Cterm"/>
    <property type="match status" value="1"/>
</dbReference>
<keyword evidence="4" id="KW-1185">Reference proteome</keyword>
<proteinExistence type="predicted"/>
<dbReference type="eggNOG" id="COG3170">
    <property type="taxonomic scope" value="Bacteria"/>
</dbReference>
<dbReference type="NCBIfam" id="TIGR03505">
    <property type="entry name" value="FimV_core"/>
    <property type="match status" value="1"/>
</dbReference>
<dbReference type="Gene3D" id="3.10.350.10">
    <property type="entry name" value="LysM domain"/>
    <property type="match status" value="1"/>
</dbReference>
<reference evidence="3" key="1">
    <citation type="submission" date="2012-02" db="EMBL/GenBank/DDBJ databases">
        <title>The complete genome of Frateuria aurantia DSM 6220.</title>
        <authorList>
            <consortium name="US DOE Joint Genome Institute (JGI-PGF)"/>
            <person name="Lucas S."/>
            <person name="Copeland A."/>
            <person name="Lapidus A."/>
            <person name="Glavina del Rio T."/>
            <person name="Dalin E."/>
            <person name="Tice H."/>
            <person name="Bruce D."/>
            <person name="Goodwin L."/>
            <person name="Pitluck S."/>
            <person name="Peters L."/>
            <person name="Ovchinnikova G."/>
            <person name="Teshima H."/>
            <person name="Kyrpides N."/>
            <person name="Mavromatis K."/>
            <person name="Ivanova N."/>
            <person name="Brettin T."/>
            <person name="Detter J.C."/>
            <person name="Han C."/>
            <person name="Larimer F."/>
            <person name="Land M."/>
            <person name="Hauser L."/>
            <person name="Markowitz V."/>
            <person name="Cheng J.-F."/>
            <person name="Hugenholtz P."/>
            <person name="Woyke T."/>
            <person name="Wu D."/>
            <person name="Brambilla E."/>
            <person name="Klenk H.-P."/>
            <person name="Eisen J.A."/>
        </authorList>
    </citation>
    <scope>NUCLEOTIDE SEQUENCE</scope>
    <source>
        <strain evidence="3">DSM 6220</strain>
    </source>
</reference>
<dbReference type="STRING" id="767434.Fraau_0913"/>
<evidence type="ECO:0000313" key="4">
    <source>
        <dbReference type="Proteomes" id="UP000005234"/>
    </source>
</evidence>
<feature type="region of interest" description="Disordered" evidence="1">
    <location>
        <begin position="232"/>
        <end position="262"/>
    </location>
</feature>
<evidence type="ECO:0000259" key="2">
    <source>
        <dbReference type="Pfam" id="PF25800"/>
    </source>
</evidence>
<evidence type="ECO:0000256" key="1">
    <source>
        <dbReference type="SAM" id="MobiDB-lite"/>
    </source>
</evidence>
<feature type="domain" description="FimV N-terminal" evidence="2">
    <location>
        <begin position="24"/>
        <end position="129"/>
    </location>
</feature>
<dbReference type="InterPro" id="IPR038440">
    <property type="entry name" value="FimV_C_sf"/>
</dbReference>
<dbReference type="InterPro" id="IPR036779">
    <property type="entry name" value="LysM_dom_sf"/>
</dbReference>
<dbReference type="Pfam" id="PF25800">
    <property type="entry name" value="FimV_N"/>
    <property type="match status" value="1"/>
</dbReference>
<feature type="compositionally biased region" description="Low complexity" evidence="1">
    <location>
        <begin position="555"/>
        <end position="573"/>
    </location>
</feature>
<dbReference type="EMBL" id="CP003350">
    <property type="protein sequence ID" value="AFC85382.1"/>
    <property type="molecule type" value="Genomic_DNA"/>
</dbReference>
<dbReference type="HOGENOM" id="CLU_415012_0_0_6"/>